<keyword evidence="1" id="KW-0812">Transmembrane</keyword>
<reference evidence="3" key="2">
    <citation type="submission" date="2017-10" db="EMBL/GenBank/DDBJ databases">
        <authorList>
            <person name="Enke T.N."/>
            <person name="Cordero O.X."/>
        </authorList>
    </citation>
    <scope>NUCLEOTIDE SEQUENCE</scope>
    <source>
        <strain evidence="3">4G03</strain>
    </source>
</reference>
<evidence type="ECO:0000256" key="1">
    <source>
        <dbReference type="SAM" id="Phobius"/>
    </source>
</evidence>
<organism evidence="3 4">
    <name type="scientific">Tenacibaculum discolor</name>
    <dbReference type="NCBI Taxonomy" id="361581"/>
    <lineage>
        <taxon>Bacteria</taxon>
        <taxon>Pseudomonadati</taxon>
        <taxon>Bacteroidota</taxon>
        <taxon>Flavobacteriia</taxon>
        <taxon>Flavobacteriales</taxon>
        <taxon>Flavobacteriaceae</taxon>
        <taxon>Tenacibaculum</taxon>
    </lineage>
</organism>
<reference evidence="3 4" key="1">
    <citation type="journal article" date="2016" name="Nat. Commun.">
        <title>Microbial interactions lead to rapid micro-scale successions on model marine particles.</title>
        <authorList>
            <person name="Datta M.S."/>
            <person name="Sliwerska E."/>
            <person name="Gore J."/>
            <person name="Polz M.F."/>
            <person name="Cordero O.X."/>
        </authorList>
    </citation>
    <scope>NUCLEOTIDE SEQUENCE [LARGE SCALE GENOMIC DNA]</scope>
    <source>
        <strain evidence="3 4">4G03</strain>
    </source>
</reference>
<dbReference type="EMBL" id="PDUU01000009">
    <property type="protein sequence ID" value="PHN96865.1"/>
    <property type="molecule type" value="Genomic_DNA"/>
</dbReference>
<keyword evidence="1" id="KW-0472">Membrane</keyword>
<feature type="transmembrane region" description="Helical" evidence="1">
    <location>
        <begin position="45"/>
        <end position="63"/>
    </location>
</feature>
<gene>
    <name evidence="3" type="ORF">CSC81_10610</name>
    <name evidence="2" type="ORF">Q8W23_12925</name>
</gene>
<keyword evidence="5" id="KW-1185">Reference proteome</keyword>
<dbReference type="Proteomes" id="UP001242342">
    <property type="component" value="Unassembled WGS sequence"/>
</dbReference>
<dbReference type="RefSeq" id="WP_099215732.1">
    <property type="nucleotide sequence ID" value="NZ_JAUYVU010000010.1"/>
</dbReference>
<dbReference type="Proteomes" id="UP000222163">
    <property type="component" value="Unassembled WGS sequence"/>
</dbReference>
<dbReference type="AlphaFoldDB" id="A0A2G1BTE5"/>
<evidence type="ECO:0000313" key="2">
    <source>
        <dbReference type="EMBL" id="MDP2542378.1"/>
    </source>
</evidence>
<accession>A0A2G1BTE5</accession>
<feature type="transmembrane region" description="Helical" evidence="1">
    <location>
        <begin position="120"/>
        <end position="139"/>
    </location>
</feature>
<evidence type="ECO:0000313" key="4">
    <source>
        <dbReference type="Proteomes" id="UP000222163"/>
    </source>
</evidence>
<sequence length="145" mass="15039">MNSKILTLLVAAISLIGAALFLNVARIDKEDVEAVSSAVSPLVTYSYWLLIGVVVTAVAASMWGMFKNPAALKKVLLGVLALAVLFAVSYFLSSDAQVIGADGGELAAQGSTSKWVGTGITYSIILGGIAGAFFVWDLLKGIVKS</sequence>
<comment type="caution">
    <text evidence="3">The sequence shown here is derived from an EMBL/GenBank/DDBJ whole genome shotgun (WGS) entry which is preliminary data.</text>
</comment>
<reference evidence="2 5" key="3">
    <citation type="submission" date="2023-07" db="EMBL/GenBank/DDBJ databases">
        <title>Genome content predicts the carbon catabolic preferences of heterotrophic bacteria.</title>
        <authorList>
            <person name="Gralka M."/>
        </authorList>
    </citation>
    <scope>NUCLEOTIDE SEQUENCE [LARGE SCALE GENOMIC DNA]</scope>
    <source>
        <strain evidence="2 5">4G03</strain>
    </source>
</reference>
<feature type="transmembrane region" description="Helical" evidence="1">
    <location>
        <begin position="75"/>
        <end position="92"/>
    </location>
</feature>
<evidence type="ECO:0000313" key="3">
    <source>
        <dbReference type="EMBL" id="PHN96865.1"/>
    </source>
</evidence>
<protein>
    <submittedName>
        <fullName evidence="3">Uncharacterized protein</fullName>
    </submittedName>
</protein>
<name>A0A2G1BTE5_9FLAO</name>
<dbReference type="EMBL" id="JAUYVU010000010">
    <property type="protein sequence ID" value="MDP2542378.1"/>
    <property type="molecule type" value="Genomic_DNA"/>
</dbReference>
<evidence type="ECO:0000313" key="5">
    <source>
        <dbReference type="Proteomes" id="UP001242342"/>
    </source>
</evidence>
<proteinExistence type="predicted"/>
<keyword evidence="1" id="KW-1133">Transmembrane helix</keyword>